<reference evidence="1" key="1">
    <citation type="journal article" date="2021" name="New Phytol.">
        <title>Evolutionary innovations through gain and loss of genes in the ectomycorrhizal Boletales.</title>
        <authorList>
            <person name="Wu G."/>
            <person name="Miyauchi S."/>
            <person name="Morin E."/>
            <person name="Kuo A."/>
            <person name="Drula E."/>
            <person name="Varga T."/>
            <person name="Kohler A."/>
            <person name="Feng B."/>
            <person name="Cao Y."/>
            <person name="Lipzen A."/>
            <person name="Daum C."/>
            <person name="Hundley H."/>
            <person name="Pangilinan J."/>
            <person name="Johnson J."/>
            <person name="Barry K."/>
            <person name="LaButti K."/>
            <person name="Ng V."/>
            <person name="Ahrendt S."/>
            <person name="Min B."/>
            <person name="Choi I.G."/>
            <person name="Park H."/>
            <person name="Plett J.M."/>
            <person name="Magnuson J."/>
            <person name="Spatafora J.W."/>
            <person name="Nagy L.G."/>
            <person name="Henrissat B."/>
            <person name="Grigoriev I.V."/>
            <person name="Yang Z.L."/>
            <person name="Xu J."/>
            <person name="Martin F.M."/>
        </authorList>
    </citation>
    <scope>NUCLEOTIDE SEQUENCE</scope>
    <source>
        <strain evidence="1">ATCC 28755</strain>
    </source>
</reference>
<dbReference type="EMBL" id="MU267630">
    <property type="protein sequence ID" value="KAH7913475.1"/>
    <property type="molecule type" value="Genomic_DNA"/>
</dbReference>
<protein>
    <submittedName>
        <fullName evidence="1">Mitochondrial carrier domain-containing protein</fullName>
    </submittedName>
</protein>
<keyword evidence="2" id="KW-1185">Reference proteome</keyword>
<evidence type="ECO:0000313" key="2">
    <source>
        <dbReference type="Proteomes" id="UP000790377"/>
    </source>
</evidence>
<name>A0ACB8AJW7_9AGAM</name>
<dbReference type="Proteomes" id="UP000790377">
    <property type="component" value="Unassembled WGS sequence"/>
</dbReference>
<sequence length="391" mass="41911">MSTTTRPSRDKRSLDYAIRSGIAGGIAGCIAKTVVAPLDRVKILFQASNPDFQKYAGSWSGAYKAGRAIYRDGGVRGLLQGHSATLLRVFPYAGVNFMAFDLWKAFLMPDPAYENNVKRFAAGALAGLTSVTITYPLELIRVRMAFQSSGTTFLSAMRSIYHDNAWVEATPAASPSPSPSPSALTVPASTFLPRSTSLASTSIHIPTPPTSVPSPTPPSNLIPPIRTRTFQRFPLLRFYRGFSVTMLGIVPYAGTSFFTWDYLRAHYYPASTSPSSSLNNSPTKPSPFVNLAIGALAGALAQTAAYPFEVVRRRMQVARLGAREAVRAIWTGGASSAVNGVNSGTRGSGIGGNAGGWRGFYVGLGIGYVKMVPMTAVSFVVWQWMKGVLDV</sequence>
<organism evidence="1 2">
    <name type="scientific">Hygrophoropsis aurantiaca</name>
    <dbReference type="NCBI Taxonomy" id="72124"/>
    <lineage>
        <taxon>Eukaryota</taxon>
        <taxon>Fungi</taxon>
        <taxon>Dikarya</taxon>
        <taxon>Basidiomycota</taxon>
        <taxon>Agaricomycotina</taxon>
        <taxon>Agaricomycetes</taxon>
        <taxon>Agaricomycetidae</taxon>
        <taxon>Boletales</taxon>
        <taxon>Coniophorineae</taxon>
        <taxon>Hygrophoropsidaceae</taxon>
        <taxon>Hygrophoropsis</taxon>
    </lineage>
</organism>
<evidence type="ECO:0000313" key="1">
    <source>
        <dbReference type="EMBL" id="KAH7913475.1"/>
    </source>
</evidence>
<proteinExistence type="predicted"/>
<comment type="caution">
    <text evidence="1">The sequence shown here is derived from an EMBL/GenBank/DDBJ whole genome shotgun (WGS) entry which is preliminary data.</text>
</comment>
<gene>
    <name evidence="1" type="ORF">BJ138DRAFT_1146062</name>
</gene>
<accession>A0ACB8AJW7</accession>